<dbReference type="NCBIfam" id="NF033679">
    <property type="entry name" value="DNRLRE_dom"/>
    <property type="match status" value="1"/>
</dbReference>
<dbReference type="RefSeq" id="WP_145194949.1">
    <property type="nucleotide sequence ID" value="NZ_CP036434.1"/>
</dbReference>
<evidence type="ECO:0000313" key="2">
    <source>
        <dbReference type="EMBL" id="QDV05551.1"/>
    </source>
</evidence>
<feature type="signal peptide" evidence="1">
    <location>
        <begin position="1"/>
        <end position="20"/>
    </location>
</feature>
<name>A0A518ENA4_9BACT</name>
<sequence precursor="true">MPLARFPLVALLAFSPWASAQTQVTLSAVQDNTLYQNFSGALSNGMGRSFFAGRNADGLRRRALVEFDITGGVPAGSTILGVRLELECTAVPQVVTPAQQSLHRVLASWGEGVSIAGGPGGTGSGSRPDDATWRHRFFPDVEWSERGGDFDPAPLASQIIDQEGPVFFEGAGLTALVQEWLESPISNHGLMLKDDLELDQSARRYASRETSTPAWAPRLIIDFTGPEIGTLYCSPAVPNSTEAPGYLWASGSDVVADHQLRLNATSLPPESFGYLLASRTQAQVPMGMGSQGVWCLGGAVAAFRTQTQRTSSLGSLSVEPDLTAFPLAQGSVAVQAGETWNFQVWYRDANRQSTSNFTDAVTLTFQ</sequence>
<organism evidence="2 3">
    <name type="scientific">Saltatorellus ferox</name>
    <dbReference type="NCBI Taxonomy" id="2528018"/>
    <lineage>
        <taxon>Bacteria</taxon>
        <taxon>Pseudomonadati</taxon>
        <taxon>Planctomycetota</taxon>
        <taxon>Planctomycetia</taxon>
        <taxon>Planctomycetia incertae sedis</taxon>
        <taxon>Saltatorellus</taxon>
    </lineage>
</organism>
<protein>
    <recommendedName>
        <fullName evidence="4">DNRLRE domain-containing protein</fullName>
    </recommendedName>
</protein>
<proteinExistence type="predicted"/>
<gene>
    <name evidence="2" type="ORF">Poly30_10490</name>
</gene>
<keyword evidence="3" id="KW-1185">Reference proteome</keyword>
<dbReference type="OrthoDB" id="292060at2"/>
<feature type="chain" id="PRO_5022057754" description="DNRLRE domain-containing protein" evidence="1">
    <location>
        <begin position="21"/>
        <end position="366"/>
    </location>
</feature>
<reference evidence="2 3" key="1">
    <citation type="submission" date="2019-02" db="EMBL/GenBank/DDBJ databases">
        <title>Deep-cultivation of Planctomycetes and their phenomic and genomic characterization uncovers novel biology.</title>
        <authorList>
            <person name="Wiegand S."/>
            <person name="Jogler M."/>
            <person name="Boedeker C."/>
            <person name="Pinto D."/>
            <person name="Vollmers J."/>
            <person name="Rivas-Marin E."/>
            <person name="Kohn T."/>
            <person name="Peeters S.H."/>
            <person name="Heuer A."/>
            <person name="Rast P."/>
            <person name="Oberbeckmann S."/>
            <person name="Bunk B."/>
            <person name="Jeske O."/>
            <person name="Meyerdierks A."/>
            <person name="Storesund J.E."/>
            <person name="Kallscheuer N."/>
            <person name="Luecker S."/>
            <person name="Lage O.M."/>
            <person name="Pohl T."/>
            <person name="Merkel B.J."/>
            <person name="Hornburger P."/>
            <person name="Mueller R.-W."/>
            <person name="Bruemmer F."/>
            <person name="Labrenz M."/>
            <person name="Spormann A.M."/>
            <person name="Op den Camp H."/>
            <person name="Overmann J."/>
            <person name="Amann R."/>
            <person name="Jetten M.S.M."/>
            <person name="Mascher T."/>
            <person name="Medema M.H."/>
            <person name="Devos D.P."/>
            <person name="Kaster A.-K."/>
            <person name="Ovreas L."/>
            <person name="Rohde M."/>
            <person name="Galperin M.Y."/>
            <person name="Jogler C."/>
        </authorList>
    </citation>
    <scope>NUCLEOTIDE SEQUENCE [LARGE SCALE GENOMIC DNA]</scope>
    <source>
        <strain evidence="2 3">Poly30</strain>
    </source>
</reference>
<dbReference type="Proteomes" id="UP000320390">
    <property type="component" value="Chromosome"/>
</dbReference>
<evidence type="ECO:0000256" key="1">
    <source>
        <dbReference type="SAM" id="SignalP"/>
    </source>
</evidence>
<evidence type="ECO:0000313" key="3">
    <source>
        <dbReference type="Proteomes" id="UP000320390"/>
    </source>
</evidence>
<accession>A0A518ENA4</accession>
<evidence type="ECO:0008006" key="4">
    <source>
        <dbReference type="Google" id="ProtNLM"/>
    </source>
</evidence>
<dbReference type="AlphaFoldDB" id="A0A518ENA4"/>
<keyword evidence="1" id="KW-0732">Signal</keyword>
<dbReference type="EMBL" id="CP036434">
    <property type="protein sequence ID" value="QDV05551.1"/>
    <property type="molecule type" value="Genomic_DNA"/>
</dbReference>